<evidence type="ECO:0000313" key="2">
    <source>
        <dbReference type="Proteomes" id="UP000806528"/>
    </source>
</evidence>
<dbReference type="SUPFAM" id="SSF53850">
    <property type="entry name" value="Periplasmic binding protein-like II"/>
    <property type="match status" value="1"/>
</dbReference>
<gene>
    <name evidence="1" type="ORF">IDM40_21635</name>
</gene>
<dbReference type="PANTHER" id="PTHR43649">
    <property type="entry name" value="ARABINOSE-BINDING PROTEIN-RELATED"/>
    <property type="match status" value="1"/>
</dbReference>
<dbReference type="InterPro" id="IPR006311">
    <property type="entry name" value="TAT_signal"/>
</dbReference>
<dbReference type="PROSITE" id="PS51318">
    <property type="entry name" value="TAT"/>
    <property type="match status" value="1"/>
</dbReference>
<reference evidence="1 2" key="1">
    <citation type="submission" date="2020-09" db="EMBL/GenBank/DDBJ databases">
        <title>Diversity and distribution of actinomycetes associated with coral in the coast of Hainan.</title>
        <authorList>
            <person name="Li F."/>
        </authorList>
    </citation>
    <scope>NUCLEOTIDE SEQUENCE [LARGE SCALE GENOMIC DNA]</scope>
    <source>
        <strain evidence="1 2">HNM0947</strain>
    </source>
</reference>
<dbReference type="RefSeq" id="WP_193123864.1">
    <property type="nucleotide sequence ID" value="NZ_JADBGI010000022.1"/>
</dbReference>
<keyword evidence="2" id="KW-1185">Reference proteome</keyword>
<dbReference type="Proteomes" id="UP000806528">
    <property type="component" value="Unassembled WGS sequence"/>
</dbReference>
<dbReference type="EMBL" id="JADBGI010000022">
    <property type="protein sequence ID" value="MBE3001274.1"/>
    <property type="molecule type" value="Genomic_DNA"/>
</dbReference>
<protein>
    <submittedName>
        <fullName evidence="1">Carbohydrate ABC transporter substrate-binding protein</fullName>
    </submittedName>
</protein>
<dbReference type="PROSITE" id="PS51257">
    <property type="entry name" value="PROKAR_LIPOPROTEIN"/>
    <property type="match status" value="1"/>
</dbReference>
<dbReference type="Gene3D" id="3.40.190.10">
    <property type="entry name" value="Periplasmic binding protein-like II"/>
    <property type="match status" value="2"/>
</dbReference>
<name>A0ABR9PBS1_9ACTN</name>
<evidence type="ECO:0000313" key="1">
    <source>
        <dbReference type="EMBL" id="MBE3001274.1"/>
    </source>
</evidence>
<accession>A0ABR9PBS1</accession>
<dbReference type="InterPro" id="IPR050490">
    <property type="entry name" value="Bact_solute-bd_prot1"/>
</dbReference>
<organism evidence="1 2">
    <name type="scientific">Nocardiopsis coralli</name>
    <dbReference type="NCBI Taxonomy" id="2772213"/>
    <lineage>
        <taxon>Bacteria</taxon>
        <taxon>Bacillati</taxon>
        <taxon>Actinomycetota</taxon>
        <taxon>Actinomycetes</taxon>
        <taxon>Streptosporangiales</taxon>
        <taxon>Nocardiopsidaceae</taxon>
        <taxon>Nocardiopsis</taxon>
    </lineage>
</organism>
<comment type="caution">
    <text evidence="1">The sequence shown here is derived from an EMBL/GenBank/DDBJ whole genome shotgun (WGS) entry which is preliminary data.</text>
</comment>
<sequence length="430" mass="47942">MHHSDRDPPALRRRTLLRALAGAGTLGALPALGGCGADPRNDPRRVTMAFNRVQEMELAGMNDLLDVFHAATDYTVEVDNFEPNSYQESINNYLQGTPDDVIAWFGGYRLRFFAERGLISDLSHLWDGPLAGSFSQAHKELCTGDDGKQYLVPYYSYPWAFYYRPSLFAEHGYEPPATRAELLDLCERMRDDGLDPIGYGTREGWPAMGTFDYLNLRINGPEFHTDLANGDAPWDGPEVREVFSAWAELLPHHQPDPLGRSFDEAQTALLRKECGMLLAGLFVSQALPEEEADDLDFFVFPEYDTSVGTGAVEAPTDGFMLSADPRNPEGAEALLTHIGGLEAQELYADRDPQALPAHVDTDTASFSDLERKALELIDGAETITQFLDRDTRPDFAAVVAIPAFQRFLRQPDDIRELTSDLERQKRSVFG</sequence>
<proteinExistence type="predicted"/>
<dbReference type="Pfam" id="PF01547">
    <property type="entry name" value="SBP_bac_1"/>
    <property type="match status" value="1"/>
</dbReference>
<dbReference type="PANTHER" id="PTHR43649:SF14">
    <property type="entry name" value="BLR3389 PROTEIN"/>
    <property type="match status" value="1"/>
</dbReference>
<dbReference type="InterPro" id="IPR006059">
    <property type="entry name" value="SBP"/>
</dbReference>